<accession>A0AA38VTI0</accession>
<protein>
    <submittedName>
        <fullName evidence="2">Acetylcholinesterase</fullName>
    </submittedName>
</protein>
<proteinExistence type="predicted"/>
<dbReference type="InterPro" id="IPR002018">
    <property type="entry name" value="CarbesteraseB"/>
</dbReference>
<dbReference type="PANTHER" id="PTHR11559">
    <property type="entry name" value="CARBOXYLESTERASE"/>
    <property type="match status" value="1"/>
</dbReference>
<sequence length="486" mass="53059">MSIIQDSKLGVDYLTVHSTFGSINGFINKDYPNVAQFLGIPFAEPPTGPRRWLPPVPKSPARSFDATRFGPSCPQWTGSTPSIYNSDVPELRIADETSEDCLSLCVWGPAGAARNPLKASLPVIVWITGGAFLVGGSTVPYQNPTPWVEDSQRHIVVSINYRLTIFGFPNAAGLDPRERNLGLLDQRLGLEWVHANIASFGGDPGRLTHFGQSAGGRSVDMHTFQHVERPLVCGLIMNSGTALQPLAEGDREGSHFSFVARALGFAGGDPAAELEFMRGQPADKLLGVVQRHAATSQAPYLSFRPVVDGHTRFSDYEERAKAGNFAKLPAIIGTVSDEGTALVPYNTDGINVEKAEQITKRFFLGPSAAMARTRSRHAPTFRYVFKDCAPPGLSSFPNISPRPWQRAYHSSDIPLVFGTHSWARGSSTDLEERVSHVWQELYVRFAEEGPEGLRKVGWKDLSSGEGIIIGRGEKGWESVSLTEIDD</sequence>
<keyword evidence="3" id="KW-1185">Reference proteome</keyword>
<reference evidence="2" key="1">
    <citation type="submission" date="2022-07" db="EMBL/GenBank/DDBJ databases">
        <title>Fungi with potential for degradation of polypropylene.</title>
        <authorList>
            <person name="Gostincar C."/>
        </authorList>
    </citation>
    <scope>NUCLEOTIDE SEQUENCE</scope>
    <source>
        <strain evidence="2">EXF-13308</strain>
    </source>
</reference>
<dbReference type="Gene3D" id="3.40.50.1820">
    <property type="entry name" value="alpha/beta hydrolase"/>
    <property type="match status" value="2"/>
</dbReference>
<organism evidence="2 3">
    <name type="scientific">Pleurostoma richardsiae</name>
    <dbReference type="NCBI Taxonomy" id="41990"/>
    <lineage>
        <taxon>Eukaryota</taxon>
        <taxon>Fungi</taxon>
        <taxon>Dikarya</taxon>
        <taxon>Ascomycota</taxon>
        <taxon>Pezizomycotina</taxon>
        <taxon>Sordariomycetes</taxon>
        <taxon>Sordariomycetidae</taxon>
        <taxon>Calosphaeriales</taxon>
        <taxon>Pleurostomataceae</taxon>
        <taxon>Pleurostoma</taxon>
    </lineage>
</organism>
<dbReference type="InterPro" id="IPR029058">
    <property type="entry name" value="AB_hydrolase_fold"/>
</dbReference>
<name>A0AA38VTI0_9PEZI</name>
<feature type="domain" description="Carboxylesterase type B" evidence="1">
    <location>
        <begin position="358"/>
        <end position="462"/>
    </location>
</feature>
<dbReference type="Proteomes" id="UP001174694">
    <property type="component" value="Unassembled WGS sequence"/>
</dbReference>
<gene>
    <name evidence="2" type="ORF">NKR23_g3860</name>
</gene>
<dbReference type="SUPFAM" id="SSF53474">
    <property type="entry name" value="alpha/beta-Hydrolases"/>
    <property type="match status" value="1"/>
</dbReference>
<evidence type="ECO:0000259" key="1">
    <source>
        <dbReference type="Pfam" id="PF00135"/>
    </source>
</evidence>
<comment type="caution">
    <text evidence="2">The sequence shown here is derived from an EMBL/GenBank/DDBJ whole genome shotgun (WGS) entry which is preliminary data.</text>
</comment>
<feature type="domain" description="Carboxylesterase type B" evidence="1">
    <location>
        <begin position="15"/>
        <end position="356"/>
    </location>
</feature>
<evidence type="ECO:0000313" key="2">
    <source>
        <dbReference type="EMBL" id="KAJ9150466.1"/>
    </source>
</evidence>
<dbReference type="Pfam" id="PF00135">
    <property type="entry name" value="COesterase"/>
    <property type="match status" value="2"/>
</dbReference>
<evidence type="ECO:0000313" key="3">
    <source>
        <dbReference type="Proteomes" id="UP001174694"/>
    </source>
</evidence>
<dbReference type="InterPro" id="IPR050309">
    <property type="entry name" value="Type-B_Carboxylest/Lipase"/>
</dbReference>
<dbReference type="AlphaFoldDB" id="A0AA38VTI0"/>
<dbReference type="EMBL" id="JANBVO010000008">
    <property type="protein sequence ID" value="KAJ9150466.1"/>
    <property type="molecule type" value="Genomic_DNA"/>
</dbReference>